<dbReference type="Pfam" id="PF24986">
    <property type="entry name" value="PRC_RimM"/>
    <property type="match status" value="1"/>
</dbReference>
<keyword evidence="2 5" id="KW-0690">Ribosome biogenesis</keyword>
<dbReference type="GO" id="GO:0005840">
    <property type="term" value="C:ribosome"/>
    <property type="evidence" value="ECO:0007669"/>
    <property type="project" value="InterPro"/>
</dbReference>
<dbReference type="GO" id="GO:0006364">
    <property type="term" value="P:rRNA processing"/>
    <property type="evidence" value="ECO:0007669"/>
    <property type="project" value="UniProtKB-UniRule"/>
</dbReference>
<comment type="function">
    <text evidence="5">An accessory protein needed during the final step in the assembly of 30S ribosomal subunit, possibly for assembly of the head region. Essential for efficient processing of 16S rRNA. May be needed both before and after RbfA during the maturation of 16S rRNA. It has affinity for free ribosomal 30S subunits but not for 70S ribosomes.</text>
</comment>
<dbReference type="InterPro" id="IPR011961">
    <property type="entry name" value="RimM"/>
</dbReference>
<reference evidence="8 9" key="1">
    <citation type="submission" date="2015-09" db="EMBL/GenBank/DDBJ databases">
        <title>Draft genome sequence of Alicyclobacillus ferrooxydans DSM 22381.</title>
        <authorList>
            <person name="Hemp J."/>
        </authorList>
    </citation>
    <scope>NUCLEOTIDE SEQUENCE [LARGE SCALE GENOMIC DNA]</scope>
    <source>
        <strain evidence="8 9">TC-34</strain>
    </source>
</reference>
<dbReference type="HAMAP" id="MF_00014">
    <property type="entry name" value="Ribosome_mat_RimM"/>
    <property type="match status" value="1"/>
</dbReference>
<dbReference type="PANTHER" id="PTHR33692:SF1">
    <property type="entry name" value="RIBOSOME MATURATION FACTOR RIMM"/>
    <property type="match status" value="1"/>
</dbReference>
<sequence length="192" mass="21060">MSEAAGQHYYTVGVIAGTHALKGEVKVFPRTDFPEKRFKKGSVLHLREAGKAPARTLKVSAARQHKQFWLVFFDGITSINDVESWKGLELVVPEDALLPLPENTYYIHQLIGLRVFSDDGREVGAITDVLRPGANDVYVVRGNLQREDVLVPAIPDVVLSVDLAANQMVVHLMPGLLETDDDGSQGDGEDKG</sequence>
<evidence type="ECO:0000259" key="6">
    <source>
        <dbReference type="Pfam" id="PF01782"/>
    </source>
</evidence>
<gene>
    <name evidence="5" type="primary">rimM</name>
    <name evidence="8" type="ORF">AN477_03265</name>
</gene>
<keyword evidence="1 5" id="KW-0963">Cytoplasm</keyword>
<dbReference type="RefSeq" id="WP_054967721.1">
    <property type="nucleotide sequence ID" value="NZ_LJCO01000011.1"/>
</dbReference>
<dbReference type="GO" id="GO:0043022">
    <property type="term" value="F:ribosome binding"/>
    <property type="evidence" value="ECO:0007669"/>
    <property type="project" value="InterPro"/>
</dbReference>
<evidence type="ECO:0000256" key="2">
    <source>
        <dbReference type="ARBA" id="ARBA00022517"/>
    </source>
</evidence>
<keyword evidence="9" id="KW-1185">Reference proteome</keyword>
<dbReference type="InterPro" id="IPR056792">
    <property type="entry name" value="PRC_RimM"/>
</dbReference>
<dbReference type="EMBL" id="LJCO01000011">
    <property type="protein sequence ID" value="KPV45377.1"/>
    <property type="molecule type" value="Genomic_DNA"/>
</dbReference>
<comment type="similarity">
    <text evidence="5">Belongs to the RimM family.</text>
</comment>
<dbReference type="InterPro" id="IPR002676">
    <property type="entry name" value="RimM_N"/>
</dbReference>
<dbReference type="Pfam" id="PF01782">
    <property type="entry name" value="RimM"/>
    <property type="match status" value="1"/>
</dbReference>
<protein>
    <recommendedName>
        <fullName evidence="5">Ribosome maturation factor RimM</fullName>
    </recommendedName>
</protein>
<dbReference type="PATRIC" id="fig|471514.4.peg.2992"/>
<evidence type="ECO:0000256" key="4">
    <source>
        <dbReference type="ARBA" id="ARBA00023186"/>
    </source>
</evidence>
<dbReference type="NCBIfam" id="TIGR02273">
    <property type="entry name" value="16S_RimM"/>
    <property type="match status" value="1"/>
</dbReference>
<evidence type="ECO:0000259" key="7">
    <source>
        <dbReference type="Pfam" id="PF24986"/>
    </source>
</evidence>
<dbReference type="GO" id="GO:0005737">
    <property type="term" value="C:cytoplasm"/>
    <property type="evidence" value="ECO:0007669"/>
    <property type="project" value="UniProtKB-SubCell"/>
</dbReference>
<organism evidence="8 9">
    <name type="scientific">Alicyclobacillus ferrooxydans</name>
    <dbReference type="NCBI Taxonomy" id="471514"/>
    <lineage>
        <taxon>Bacteria</taxon>
        <taxon>Bacillati</taxon>
        <taxon>Bacillota</taxon>
        <taxon>Bacilli</taxon>
        <taxon>Bacillales</taxon>
        <taxon>Alicyclobacillaceae</taxon>
        <taxon>Alicyclobacillus</taxon>
    </lineage>
</organism>
<comment type="subunit">
    <text evidence="5">Binds ribosomal protein uS19.</text>
</comment>
<dbReference type="Proteomes" id="UP000050482">
    <property type="component" value="Unassembled WGS sequence"/>
</dbReference>
<evidence type="ECO:0000256" key="3">
    <source>
        <dbReference type="ARBA" id="ARBA00022552"/>
    </source>
</evidence>
<dbReference type="InterPro" id="IPR036976">
    <property type="entry name" value="RimM_N_sf"/>
</dbReference>
<dbReference type="InterPro" id="IPR009000">
    <property type="entry name" value="Transl_B-barrel_sf"/>
</dbReference>
<dbReference type="Gene3D" id="2.40.30.60">
    <property type="entry name" value="RimM"/>
    <property type="match status" value="1"/>
</dbReference>
<evidence type="ECO:0000313" key="9">
    <source>
        <dbReference type="Proteomes" id="UP000050482"/>
    </source>
</evidence>
<comment type="caution">
    <text evidence="8">The sequence shown here is derived from an EMBL/GenBank/DDBJ whole genome shotgun (WGS) entry which is preliminary data.</text>
</comment>
<dbReference type="GO" id="GO:0042274">
    <property type="term" value="P:ribosomal small subunit biogenesis"/>
    <property type="evidence" value="ECO:0007669"/>
    <property type="project" value="UniProtKB-UniRule"/>
</dbReference>
<evidence type="ECO:0000313" key="8">
    <source>
        <dbReference type="EMBL" id="KPV45377.1"/>
    </source>
</evidence>
<keyword evidence="3 5" id="KW-0698">rRNA processing</keyword>
<dbReference type="Gene3D" id="2.30.30.240">
    <property type="entry name" value="PRC-barrel domain"/>
    <property type="match status" value="1"/>
</dbReference>
<dbReference type="PANTHER" id="PTHR33692">
    <property type="entry name" value="RIBOSOME MATURATION FACTOR RIMM"/>
    <property type="match status" value="1"/>
</dbReference>
<dbReference type="SUPFAM" id="SSF50447">
    <property type="entry name" value="Translation proteins"/>
    <property type="match status" value="1"/>
</dbReference>
<proteinExistence type="inferred from homology"/>
<dbReference type="AlphaFoldDB" id="A0A0P9CI62"/>
<feature type="domain" description="Ribosome maturation factor RimM PRC barrel" evidence="7">
    <location>
        <begin position="108"/>
        <end position="175"/>
    </location>
</feature>
<name>A0A0P9CI62_9BACL</name>
<keyword evidence="4 5" id="KW-0143">Chaperone</keyword>
<dbReference type="OrthoDB" id="9810331at2"/>
<evidence type="ECO:0000256" key="5">
    <source>
        <dbReference type="HAMAP-Rule" id="MF_00014"/>
    </source>
</evidence>
<dbReference type="InterPro" id="IPR011033">
    <property type="entry name" value="PRC_barrel-like_sf"/>
</dbReference>
<dbReference type="SUPFAM" id="SSF50346">
    <property type="entry name" value="PRC-barrel domain"/>
    <property type="match status" value="1"/>
</dbReference>
<feature type="domain" description="RimM N-terminal" evidence="6">
    <location>
        <begin position="11"/>
        <end position="95"/>
    </location>
</feature>
<comment type="subcellular location">
    <subcellularLocation>
        <location evidence="5">Cytoplasm</location>
    </subcellularLocation>
</comment>
<evidence type="ECO:0000256" key="1">
    <source>
        <dbReference type="ARBA" id="ARBA00022490"/>
    </source>
</evidence>
<dbReference type="STRING" id="471514.AN477_03265"/>
<accession>A0A0P9CI62</accession>
<comment type="domain">
    <text evidence="5">The PRC barrel domain binds ribosomal protein uS19.</text>
</comment>